<dbReference type="InterPro" id="IPR018485">
    <property type="entry name" value="FGGY_C"/>
</dbReference>
<accession>A0A939FV49</accession>
<dbReference type="InterPro" id="IPR043129">
    <property type="entry name" value="ATPase_NBD"/>
</dbReference>
<dbReference type="PANTHER" id="PTHR43095:SF5">
    <property type="entry name" value="XYLULOSE KINASE"/>
    <property type="match status" value="1"/>
</dbReference>
<keyword evidence="7" id="KW-1185">Reference proteome</keyword>
<evidence type="ECO:0000259" key="4">
    <source>
        <dbReference type="Pfam" id="PF00370"/>
    </source>
</evidence>
<dbReference type="InterPro" id="IPR000577">
    <property type="entry name" value="Carb_kinase_FGGY"/>
</dbReference>
<organism evidence="6 7">
    <name type="scientific">Jiella flava</name>
    <dbReference type="NCBI Taxonomy" id="2816857"/>
    <lineage>
        <taxon>Bacteria</taxon>
        <taxon>Pseudomonadati</taxon>
        <taxon>Pseudomonadota</taxon>
        <taxon>Alphaproteobacteria</taxon>
        <taxon>Hyphomicrobiales</taxon>
        <taxon>Aurantimonadaceae</taxon>
        <taxon>Jiella</taxon>
    </lineage>
</organism>
<evidence type="ECO:0000256" key="1">
    <source>
        <dbReference type="ARBA" id="ARBA00009156"/>
    </source>
</evidence>
<dbReference type="Pfam" id="PF00370">
    <property type="entry name" value="FGGY_N"/>
    <property type="match status" value="1"/>
</dbReference>
<keyword evidence="3 6" id="KW-0418">Kinase</keyword>
<comment type="caution">
    <text evidence="6">The sequence shown here is derived from an EMBL/GenBank/DDBJ whole genome shotgun (WGS) entry which is preliminary data.</text>
</comment>
<dbReference type="GO" id="GO:0005975">
    <property type="term" value="P:carbohydrate metabolic process"/>
    <property type="evidence" value="ECO:0007669"/>
    <property type="project" value="InterPro"/>
</dbReference>
<evidence type="ECO:0000256" key="3">
    <source>
        <dbReference type="ARBA" id="ARBA00022777"/>
    </source>
</evidence>
<keyword evidence="2" id="KW-0808">Transferase</keyword>
<reference evidence="6" key="1">
    <citation type="submission" date="2021-03" db="EMBL/GenBank/DDBJ databases">
        <title>Whole genome sequence of Jiella sp. CQZ9-1.</title>
        <authorList>
            <person name="Tuo L."/>
        </authorList>
    </citation>
    <scope>NUCLEOTIDE SEQUENCE</scope>
    <source>
        <strain evidence="6">CQZ9-1</strain>
    </source>
</reference>
<dbReference type="GO" id="GO:0016301">
    <property type="term" value="F:kinase activity"/>
    <property type="evidence" value="ECO:0007669"/>
    <property type="project" value="UniProtKB-KW"/>
</dbReference>
<dbReference type="AlphaFoldDB" id="A0A939FV49"/>
<dbReference type="Pfam" id="PF02782">
    <property type="entry name" value="FGGY_C"/>
    <property type="match status" value="1"/>
</dbReference>
<sequence length="522" mass="55135">MAAPTILIGIDAGTSVIKSVAFDLHGRQIAEAARPNHYDHLPNGGVVQDMARTFTDTVETLKALVAKLPGGASSVAAIAVTGQGDGTWLVDAAGEPVAPAWLWLDARAGDIATECLNGPDYRRQFETTGTGINPCQQSTQLLHMKRSTPDWLAQATSAFHCKDWLYFKLTGIRAVDPSEATFTFGDFRTRDYSDSVIDGLGLSAYRHLLPPIVDGRKESHPLSPEAARATGLLAGTPIVLGYVDVVCTAVGGGLISRAGDTGCSILGSTGMHMRYVRNFEDAHLNADGSGYVMVLPSDRAVAQIQSNMAATLNIDFLLDLADGILREGGVDRSRADLVARLDTKVLGAPPLAAIYHPYISEAGERGPFMDPLARANFTGLVAGTGFDALMRSVFEGLGFAARDCFEATGAIPAEVRLTGGAARSKAMRKILASILGTPVRTTDIAEAGAAGAAMIALVQQGHFADIGAAANSWVTPRLSQPTSPDATLALPYAEAFALYRDLSRALRPAWARLATIKRGLHP</sequence>
<name>A0A939FV49_9HYPH</name>
<evidence type="ECO:0000313" key="7">
    <source>
        <dbReference type="Proteomes" id="UP000664122"/>
    </source>
</evidence>
<dbReference type="SUPFAM" id="SSF53067">
    <property type="entry name" value="Actin-like ATPase domain"/>
    <property type="match status" value="2"/>
</dbReference>
<protein>
    <submittedName>
        <fullName evidence="6">Carbohydrate kinase</fullName>
    </submittedName>
</protein>
<feature type="domain" description="Carbohydrate kinase FGGY C-terminal" evidence="5">
    <location>
        <begin position="314"/>
        <end position="458"/>
    </location>
</feature>
<dbReference type="PANTHER" id="PTHR43095">
    <property type="entry name" value="SUGAR KINASE"/>
    <property type="match status" value="1"/>
</dbReference>
<feature type="domain" description="Carbohydrate kinase FGGY N-terminal" evidence="4">
    <location>
        <begin position="7"/>
        <end position="251"/>
    </location>
</feature>
<evidence type="ECO:0000313" key="6">
    <source>
        <dbReference type="EMBL" id="MBO0662082.1"/>
    </source>
</evidence>
<gene>
    <name evidence="6" type="ORF">J1C48_05810</name>
</gene>
<dbReference type="Proteomes" id="UP000664122">
    <property type="component" value="Unassembled WGS sequence"/>
</dbReference>
<proteinExistence type="inferred from homology"/>
<dbReference type="Gene3D" id="3.30.420.40">
    <property type="match status" value="2"/>
</dbReference>
<dbReference type="EMBL" id="JAFMPP010000003">
    <property type="protein sequence ID" value="MBO0662082.1"/>
    <property type="molecule type" value="Genomic_DNA"/>
</dbReference>
<dbReference type="PIRSF" id="PIRSF000538">
    <property type="entry name" value="GlpK"/>
    <property type="match status" value="1"/>
</dbReference>
<dbReference type="InterPro" id="IPR018484">
    <property type="entry name" value="FGGY_N"/>
</dbReference>
<evidence type="ECO:0000256" key="2">
    <source>
        <dbReference type="ARBA" id="ARBA00022679"/>
    </source>
</evidence>
<dbReference type="InterPro" id="IPR050406">
    <property type="entry name" value="FGGY_Carb_Kinase"/>
</dbReference>
<evidence type="ECO:0000259" key="5">
    <source>
        <dbReference type="Pfam" id="PF02782"/>
    </source>
</evidence>
<dbReference type="RefSeq" id="WP_207256833.1">
    <property type="nucleotide sequence ID" value="NZ_JAFMPP010000003.1"/>
</dbReference>
<comment type="similarity">
    <text evidence="1">Belongs to the FGGY kinase family.</text>
</comment>